<feature type="signal peptide" evidence="1">
    <location>
        <begin position="1"/>
        <end position="21"/>
    </location>
</feature>
<sequence>MRKTKMILLAVLLTTASTAFAAPQLATPSAEAQKYELQEFVADFIKYTIGDTAPALYRSQKYNIKQWQARNLPAPDAGTHWTYMGSNYVLITDTDGKIIKAYDGNIYYQR</sequence>
<dbReference type="InterPro" id="IPR024572">
    <property type="entry name" value="RcnB"/>
</dbReference>
<proteinExistence type="predicted"/>
<dbReference type="Pfam" id="PF11776">
    <property type="entry name" value="RcnB"/>
    <property type="match status" value="1"/>
</dbReference>
<protein>
    <submittedName>
        <fullName evidence="2">Ni/Co efflux regulator RcnB</fullName>
    </submittedName>
</protein>
<dbReference type="EMBL" id="JAGGMQ010000001">
    <property type="protein sequence ID" value="MBP2167517.1"/>
    <property type="molecule type" value="Genomic_DNA"/>
</dbReference>
<evidence type="ECO:0000313" key="3">
    <source>
        <dbReference type="Proteomes" id="UP001195624"/>
    </source>
</evidence>
<dbReference type="Proteomes" id="UP001195624">
    <property type="component" value="Unassembled WGS sequence"/>
</dbReference>
<dbReference type="Gene3D" id="3.10.450.160">
    <property type="entry name" value="inner membrane protein cigr"/>
    <property type="match status" value="1"/>
</dbReference>
<keyword evidence="1" id="KW-0732">Signal</keyword>
<feature type="chain" id="PRO_5046744262" evidence="1">
    <location>
        <begin position="22"/>
        <end position="110"/>
    </location>
</feature>
<gene>
    <name evidence="2" type="ORF">J2125_000709</name>
</gene>
<accession>A0ABS4P4D8</accession>
<name>A0ABS4P4D8_9GAMM</name>
<reference evidence="3" key="1">
    <citation type="submission" date="2023-07" db="EMBL/GenBank/DDBJ databases">
        <title>Genome mining of underrepresented organisms for secondary metabolites.</title>
        <authorList>
            <person name="D'Agostino P.M."/>
        </authorList>
    </citation>
    <scope>NUCLEOTIDE SEQUENCE [LARGE SCALE GENOMIC DNA]</scope>
    <source>
        <strain evidence="3">WS4403</strain>
    </source>
</reference>
<organism evidence="2 3">
    <name type="scientific">Winslowiella toletana</name>
    <dbReference type="NCBI Taxonomy" id="92490"/>
    <lineage>
        <taxon>Bacteria</taxon>
        <taxon>Pseudomonadati</taxon>
        <taxon>Pseudomonadota</taxon>
        <taxon>Gammaproteobacteria</taxon>
        <taxon>Enterobacterales</taxon>
        <taxon>Erwiniaceae</taxon>
        <taxon>Winslowiella</taxon>
    </lineage>
</organism>
<keyword evidence="3" id="KW-1185">Reference proteome</keyword>
<evidence type="ECO:0000313" key="2">
    <source>
        <dbReference type="EMBL" id="MBP2167517.1"/>
    </source>
</evidence>
<evidence type="ECO:0000256" key="1">
    <source>
        <dbReference type="SAM" id="SignalP"/>
    </source>
</evidence>
<comment type="caution">
    <text evidence="2">The sequence shown here is derived from an EMBL/GenBank/DDBJ whole genome shotgun (WGS) entry which is preliminary data.</text>
</comment>
<dbReference type="RefSeq" id="WP_026111473.1">
    <property type="nucleotide sequence ID" value="NZ_JAGGMQ010000001.1"/>
</dbReference>